<accession>A0A9D5H679</accession>
<proteinExistence type="predicted"/>
<reference evidence="2" key="2">
    <citation type="journal article" date="2022" name="Hortic Res">
        <title>The genome of Dioscorea zingiberensis sheds light on the biosynthesis, origin and evolution of the medicinally important diosgenin saponins.</title>
        <authorList>
            <person name="Li Y."/>
            <person name="Tan C."/>
            <person name="Li Z."/>
            <person name="Guo J."/>
            <person name="Li S."/>
            <person name="Chen X."/>
            <person name="Wang C."/>
            <person name="Dai X."/>
            <person name="Yang H."/>
            <person name="Song W."/>
            <person name="Hou L."/>
            <person name="Xu J."/>
            <person name="Tong Z."/>
            <person name="Xu A."/>
            <person name="Yuan X."/>
            <person name="Wang W."/>
            <person name="Yang Q."/>
            <person name="Chen L."/>
            <person name="Sun Z."/>
            <person name="Wang K."/>
            <person name="Pan B."/>
            <person name="Chen J."/>
            <person name="Bao Y."/>
            <person name="Liu F."/>
            <person name="Qi X."/>
            <person name="Gang D.R."/>
            <person name="Wen J."/>
            <person name="Li J."/>
        </authorList>
    </citation>
    <scope>NUCLEOTIDE SEQUENCE</scope>
    <source>
        <strain evidence="2">Dzin_1.0</strain>
    </source>
</reference>
<evidence type="ECO:0000313" key="3">
    <source>
        <dbReference type="Proteomes" id="UP001085076"/>
    </source>
</evidence>
<reference evidence="2" key="1">
    <citation type="submission" date="2021-03" db="EMBL/GenBank/DDBJ databases">
        <authorList>
            <person name="Li Z."/>
            <person name="Yang C."/>
        </authorList>
    </citation>
    <scope>NUCLEOTIDE SEQUENCE</scope>
    <source>
        <strain evidence="2">Dzin_1.0</strain>
        <tissue evidence="2">Leaf</tissue>
    </source>
</reference>
<dbReference type="AlphaFoldDB" id="A0A9D5H679"/>
<dbReference type="Proteomes" id="UP001085076">
    <property type="component" value="Miscellaneous, Linkage group lg08"/>
</dbReference>
<organism evidence="2 3">
    <name type="scientific">Dioscorea zingiberensis</name>
    <dbReference type="NCBI Taxonomy" id="325984"/>
    <lineage>
        <taxon>Eukaryota</taxon>
        <taxon>Viridiplantae</taxon>
        <taxon>Streptophyta</taxon>
        <taxon>Embryophyta</taxon>
        <taxon>Tracheophyta</taxon>
        <taxon>Spermatophyta</taxon>
        <taxon>Magnoliopsida</taxon>
        <taxon>Liliopsida</taxon>
        <taxon>Dioscoreales</taxon>
        <taxon>Dioscoreaceae</taxon>
        <taxon>Dioscorea</taxon>
    </lineage>
</organism>
<sequence>MVKGVTLKSKPLFNPSSLSLSLLLFFFFSPMPSLTLALDAAPPASPTGDPRLQPPSTPSHSCELRRRRRELLRASPVSRRLHPAVRPSSSPLFSPACSLANLPPSSCELGIEENASLIV</sequence>
<protein>
    <submittedName>
        <fullName evidence="2">Uncharacterized protein</fullName>
    </submittedName>
</protein>
<feature type="region of interest" description="Disordered" evidence="1">
    <location>
        <begin position="39"/>
        <end position="64"/>
    </location>
</feature>
<dbReference type="EMBL" id="JAGGNH010000008">
    <property type="protein sequence ID" value="KAJ0964833.1"/>
    <property type="molecule type" value="Genomic_DNA"/>
</dbReference>
<name>A0A9D5H679_9LILI</name>
<evidence type="ECO:0000256" key="1">
    <source>
        <dbReference type="SAM" id="MobiDB-lite"/>
    </source>
</evidence>
<comment type="caution">
    <text evidence="2">The sequence shown here is derived from an EMBL/GenBank/DDBJ whole genome shotgun (WGS) entry which is preliminary data.</text>
</comment>
<gene>
    <name evidence="2" type="ORF">J5N97_025971</name>
</gene>
<keyword evidence="3" id="KW-1185">Reference proteome</keyword>
<evidence type="ECO:0000313" key="2">
    <source>
        <dbReference type="EMBL" id="KAJ0964833.1"/>
    </source>
</evidence>